<dbReference type="AlphaFoldDB" id="S7T269"/>
<evidence type="ECO:0000256" key="3">
    <source>
        <dbReference type="ARBA" id="ARBA00022884"/>
    </source>
</evidence>
<dbReference type="InterPro" id="IPR036791">
    <property type="entry name" value="Ribosomal_bL9_C_sf"/>
</dbReference>
<dbReference type="Proteomes" id="UP000014975">
    <property type="component" value="Unassembled WGS sequence"/>
</dbReference>
<feature type="compositionally biased region" description="Low complexity" evidence="9">
    <location>
        <begin position="168"/>
        <end position="177"/>
    </location>
</feature>
<comment type="function">
    <text evidence="7">Binds to the 23S rRNA.</text>
</comment>
<keyword evidence="12" id="KW-1185">Reference proteome</keyword>
<dbReference type="STRING" id="1121439.dsat_1332"/>
<dbReference type="InterPro" id="IPR020594">
    <property type="entry name" value="Ribosomal_bL9_bac/chp"/>
</dbReference>
<feature type="coiled-coil region" evidence="8">
    <location>
        <begin position="46"/>
        <end position="73"/>
    </location>
</feature>
<name>S7T269_9BACT</name>
<protein>
    <recommendedName>
        <fullName evidence="6 7">Large ribosomal subunit protein bL9</fullName>
    </recommendedName>
</protein>
<dbReference type="FunFam" id="3.40.5.10:FF:000003">
    <property type="entry name" value="50S ribosomal protein L9"/>
    <property type="match status" value="1"/>
</dbReference>
<evidence type="ECO:0000256" key="8">
    <source>
        <dbReference type="SAM" id="Coils"/>
    </source>
</evidence>
<dbReference type="SUPFAM" id="SSF55658">
    <property type="entry name" value="L9 N-domain-like"/>
    <property type="match status" value="1"/>
</dbReference>
<evidence type="ECO:0000256" key="7">
    <source>
        <dbReference type="HAMAP-Rule" id="MF_00503"/>
    </source>
</evidence>
<keyword evidence="3 7" id="KW-0694">RNA-binding</keyword>
<keyword evidence="8" id="KW-0175">Coiled coil</keyword>
<evidence type="ECO:0000256" key="5">
    <source>
        <dbReference type="ARBA" id="ARBA00023274"/>
    </source>
</evidence>
<dbReference type="OrthoDB" id="9788336at2"/>
<gene>
    <name evidence="7" type="primary">rplI</name>
    <name evidence="11" type="ORF">dsat_1332</name>
</gene>
<dbReference type="NCBIfam" id="TIGR00158">
    <property type="entry name" value="L9"/>
    <property type="match status" value="1"/>
</dbReference>
<comment type="similarity">
    <text evidence="1 7">Belongs to the bacterial ribosomal protein bL9 family.</text>
</comment>
<evidence type="ECO:0000313" key="12">
    <source>
        <dbReference type="Proteomes" id="UP000014975"/>
    </source>
</evidence>
<dbReference type="SUPFAM" id="SSF55653">
    <property type="entry name" value="Ribosomal protein L9 C-domain"/>
    <property type="match status" value="1"/>
</dbReference>
<reference evidence="11 12" key="1">
    <citation type="journal article" date="2013" name="Genome Announc.">
        <title>Draft genome sequences for three mercury-methylating, sulfate-reducing bacteria.</title>
        <authorList>
            <person name="Brown S.D."/>
            <person name="Hurt R.A.Jr."/>
            <person name="Gilmour C.C."/>
            <person name="Elias D.A."/>
        </authorList>
    </citation>
    <scope>NUCLEOTIDE SEQUENCE [LARGE SCALE GENOMIC DNA]</scope>
    <source>
        <strain evidence="11 12">DSM 16529</strain>
    </source>
</reference>
<dbReference type="Gene3D" id="3.10.430.100">
    <property type="entry name" value="Ribosomal protein L9, C-terminal domain"/>
    <property type="match status" value="1"/>
</dbReference>
<keyword evidence="2 7" id="KW-0699">rRNA-binding</keyword>
<evidence type="ECO:0000256" key="9">
    <source>
        <dbReference type="SAM" id="MobiDB-lite"/>
    </source>
</evidence>
<dbReference type="Pfam" id="PF01281">
    <property type="entry name" value="Ribosomal_L9_N"/>
    <property type="match status" value="1"/>
</dbReference>
<dbReference type="GO" id="GO:0006412">
    <property type="term" value="P:translation"/>
    <property type="evidence" value="ECO:0007669"/>
    <property type="project" value="UniProtKB-UniRule"/>
</dbReference>
<sequence length="184" mass="19694">MPVQIILRSDVDNLGRVGDTVKVKPGFARNFLIPQGLAMLATPSNLKQFELERKKLESKMDAVRSEARSLGEKLSAAVVEMRVRVGEGDKLYGSVTSAMIAEGLAAQGIEIDKRRIDLDAPIRALGEYAVPVKLHQDVIAKVTVQVLREGGSFEEEIAAPAGADVSEAAEAQEAATAPVTDQAQ</sequence>
<dbReference type="GO" id="GO:0019843">
    <property type="term" value="F:rRNA binding"/>
    <property type="evidence" value="ECO:0007669"/>
    <property type="project" value="UniProtKB-UniRule"/>
</dbReference>
<dbReference type="PATRIC" id="fig|1121439.3.peg.2714"/>
<evidence type="ECO:0000259" key="10">
    <source>
        <dbReference type="PROSITE" id="PS00651"/>
    </source>
</evidence>
<evidence type="ECO:0000256" key="2">
    <source>
        <dbReference type="ARBA" id="ARBA00022730"/>
    </source>
</evidence>
<dbReference type="eggNOG" id="COG0359">
    <property type="taxonomic scope" value="Bacteria"/>
</dbReference>
<comment type="caution">
    <text evidence="11">The sequence shown here is derived from an EMBL/GenBank/DDBJ whole genome shotgun (WGS) entry which is preliminary data.</text>
</comment>
<proteinExistence type="inferred from homology"/>
<feature type="domain" description="Ribosomal protein L9" evidence="10">
    <location>
        <begin position="15"/>
        <end position="42"/>
    </location>
</feature>
<dbReference type="GO" id="GO:0005840">
    <property type="term" value="C:ribosome"/>
    <property type="evidence" value="ECO:0007669"/>
    <property type="project" value="UniProtKB-KW"/>
</dbReference>
<dbReference type="RefSeq" id="WP_020888029.1">
    <property type="nucleotide sequence ID" value="NZ_ATHI01000031.1"/>
</dbReference>
<feature type="region of interest" description="Disordered" evidence="9">
    <location>
        <begin position="162"/>
        <end position="184"/>
    </location>
</feature>
<dbReference type="InterPro" id="IPR020070">
    <property type="entry name" value="Ribosomal_bL9_N"/>
</dbReference>
<dbReference type="PANTHER" id="PTHR21368">
    <property type="entry name" value="50S RIBOSOMAL PROTEIN L9"/>
    <property type="match status" value="1"/>
</dbReference>
<evidence type="ECO:0000256" key="6">
    <source>
        <dbReference type="ARBA" id="ARBA00035292"/>
    </source>
</evidence>
<organism evidence="11 12">
    <name type="scientific">Alkalidesulfovibrio alkalitolerans DSM 16529</name>
    <dbReference type="NCBI Taxonomy" id="1121439"/>
    <lineage>
        <taxon>Bacteria</taxon>
        <taxon>Pseudomonadati</taxon>
        <taxon>Thermodesulfobacteriota</taxon>
        <taxon>Desulfovibrionia</taxon>
        <taxon>Desulfovibrionales</taxon>
        <taxon>Desulfovibrionaceae</taxon>
        <taxon>Alkalidesulfovibrio</taxon>
    </lineage>
</organism>
<dbReference type="InterPro" id="IPR020069">
    <property type="entry name" value="Ribosomal_bL9_C"/>
</dbReference>
<evidence type="ECO:0000256" key="4">
    <source>
        <dbReference type="ARBA" id="ARBA00022980"/>
    </source>
</evidence>
<evidence type="ECO:0000313" key="11">
    <source>
        <dbReference type="EMBL" id="EPR30610.1"/>
    </source>
</evidence>
<keyword evidence="5 7" id="KW-0687">Ribonucleoprotein</keyword>
<dbReference type="PROSITE" id="PS00651">
    <property type="entry name" value="RIBOSOMAL_L9"/>
    <property type="match status" value="1"/>
</dbReference>
<dbReference type="EMBL" id="ATHI01000031">
    <property type="protein sequence ID" value="EPR30610.1"/>
    <property type="molecule type" value="Genomic_DNA"/>
</dbReference>
<dbReference type="Gene3D" id="3.40.5.10">
    <property type="entry name" value="Ribosomal protein L9, N-terminal domain"/>
    <property type="match status" value="1"/>
</dbReference>
<dbReference type="GO" id="GO:0003735">
    <property type="term" value="F:structural constituent of ribosome"/>
    <property type="evidence" value="ECO:0007669"/>
    <property type="project" value="InterPro"/>
</dbReference>
<evidence type="ECO:0000256" key="1">
    <source>
        <dbReference type="ARBA" id="ARBA00010605"/>
    </source>
</evidence>
<dbReference type="Pfam" id="PF03948">
    <property type="entry name" value="Ribosomal_L9_C"/>
    <property type="match status" value="1"/>
</dbReference>
<dbReference type="GO" id="GO:1990904">
    <property type="term" value="C:ribonucleoprotein complex"/>
    <property type="evidence" value="ECO:0007669"/>
    <property type="project" value="UniProtKB-KW"/>
</dbReference>
<dbReference type="InterPro" id="IPR009027">
    <property type="entry name" value="Ribosomal_bL9/RNase_H1_N"/>
</dbReference>
<accession>S7T269</accession>
<dbReference type="InterPro" id="IPR000244">
    <property type="entry name" value="Ribosomal_bL9"/>
</dbReference>
<dbReference type="HAMAP" id="MF_00503">
    <property type="entry name" value="Ribosomal_bL9"/>
    <property type="match status" value="1"/>
</dbReference>
<dbReference type="InterPro" id="IPR036935">
    <property type="entry name" value="Ribosomal_bL9_N_sf"/>
</dbReference>
<keyword evidence="4 7" id="KW-0689">Ribosomal protein</keyword>